<dbReference type="SUPFAM" id="SSF52540">
    <property type="entry name" value="P-loop containing nucleoside triphosphate hydrolases"/>
    <property type="match status" value="1"/>
</dbReference>
<accession>A0A2T4VY90</accession>
<dbReference type="AlphaFoldDB" id="A0A2T4VY90"/>
<evidence type="ECO:0000256" key="2">
    <source>
        <dbReference type="ARBA" id="ARBA00022741"/>
    </source>
</evidence>
<dbReference type="InterPro" id="IPR003593">
    <property type="entry name" value="AAA+_ATPase"/>
</dbReference>
<organism evidence="5 6">
    <name type="scientific">Candidatus Liberibacter europaeus</name>
    <dbReference type="NCBI Taxonomy" id="744859"/>
    <lineage>
        <taxon>Bacteria</taxon>
        <taxon>Pseudomonadati</taxon>
        <taxon>Pseudomonadota</taxon>
        <taxon>Alphaproteobacteria</taxon>
        <taxon>Hyphomicrobiales</taxon>
        <taxon>Rhizobiaceae</taxon>
        <taxon>Liberibacter</taxon>
    </lineage>
</organism>
<dbReference type="PROSITE" id="PS50893">
    <property type="entry name" value="ABC_TRANSPORTER_2"/>
    <property type="match status" value="1"/>
</dbReference>
<comment type="caution">
    <text evidence="5">The sequence shown here is derived from an EMBL/GenBank/DDBJ whole genome shotgun (WGS) entry which is preliminary data.</text>
</comment>
<protein>
    <submittedName>
        <fullName evidence="5">ABC transporter ATP-binding protein</fullName>
    </submittedName>
</protein>
<dbReference type="EMBL" id="PSQJ01000002">
    <property type="protein sequence ID" value="PTL86734.1"/>
    <property type="molecule type" value="Genomic_DNA"/>
</dbReference>
<keyword evidence="1" id="KW-0813">Transport</keyword>
<evidence type="ECO:0000256" key="1">
    <source>
        <dbReference type="ARBA" id="ARBA00022448"/>
    </source>
</evidence>
<feature type="domain" description="ABC transporter" evidence="4">
    <location>
        <begin position="12"/>
        <end position="249"/>
    </location>
</feature>
<evidence type="ECO:0000259" key="4">
    <source>
        <dbReference type="PROSITE" id="PS50893"/>
    </source>
</evidence>
<evidence type="ECO:0000313" key="6">
    <source>
        <dbReference type="Proteomes" id="UP000240811"/>
    </source>
</evidence>
<dbReference type="GO" id="GO:0016887">
    <property type="term" value="F:ATP hydrolysis activity"/>
    <property type="evidence" value="ECO:0007669"/>
    <property type="project" value="InterPro"/>
</dbReference>
<keyword evidence="3 5" id="KW-0067">ATP-binding</keyword>
<sequence length="256" mass="28238">MSNINRKKDEVLSVQNLTVRLNNKTILKNINLDILRGEIIGVIGPSGVGKSILMRAILGLIPYVSGRIKFLKQDFTLPGKEYNSVIGTKLGILFQHGALFSSMTVQENISAPIREHLNLPDTIIKDIVKIKMSLVGLPLEIANLIPYQLSGGMVKRVALARSLAVDPELIFLDEPTSGLDPIGAAEFDDLIIKLHNSLGLTVYMITHDINSLVSTCNKVIIMRKTGIMYEGTVTDMLSSSDPWIKSYFGRFARGFK</sequence>
<dbReference type="GO" id="GO:0005524">
    <property type="term" value="F:ATP binding"/>
    <property type="evidence" value="ECO:0007669"/>
    <property type="project" value="UniProtKB-KW"/>
</dbReference>
<dbReference type="PANTHER" id="PTHR43023">
    <property type="entry name" value="PROTEIN TRIGALACTOSYLDIACYLGLYCEROL 3, CHLOROPLASTIC"/>
    <property type="match status" value="1"/>
</dbReference>
<dbReference type="InterPro" id="IPR003439">
    <property type="entry name" value="ABC_transporter-like_ATP-bd"/>
</dbReference>
<evidence type="ECO:0000256" key="3">
    <source>
        <dbReference type="ARBA" id="ARBA00022840"/>
    </source>
</evidence>
<gene>
    <name evidence="5" type="ORF">C4617_02685</name>
</gene>
<proteinExistence type="predicted"/>
<dbReference type="SMART" id="SM00382">
    <property type="entry name" value="AAA"/>
    <property type="match status" value="1"/>
</dbReference>
<dbReference type="Gene3D" id="3.40.50.300">
    <property type="entry name" value="P-loop containing nucleotide triphosphate hydrolases"/>
    <property type="match status" value="1"/>
</dbReference>
<evidence type="ECO:0000313" key="5">
    <source>
        <dbReference type="EMBL" id="PTL86734.1"/>
    </source>
</evidence>
<name>A0A2T4VY90_9HYPH</name>
<keyword evidence="2" id="KW-0547">Nucleotide-binding</keyword>
<dbReference type="PANTHER" id="PTHR43023:SF3">
    <property type="entry name" value="PROTEIN TRIGALACTOSYLDIACYLGLYCEROL 3, CHLOROPLASTIC"/>
    <property type="match status" value="1"/>
</dbReference>
<dbReference type="Pfam" id="PF00005">
    <property type="entry name" value="ABC_tran"/>
    <property type="match status" value="1"/>
</dbReference>
<reference evidence="6" key="1">
    <citation type="submission" date="2018-02" db="EMBL/GenBank/DDBJ databases">
        <title>Genome sequence of Candidatus Liberibacter europaeus.</title>
        <authorList>
            <person name="Frampton R.A."/>
            <person name="Thompson S.M."/>
            <person name="David C."/>
            <person name="Addison S.M."/>
            <person name="Smith G.R."/>
        </authorList>
    </citation>
    <scope>NUCLEOTIDE SEQUENCE [LARGE SCALE GENOMIC DNA]</scope>
</reference>
<dbReference type="Proteomes" id="UP000240811">
    <property type="component" value="Unassembled WGS sequence"/>
</dbReference>
<dbReference type="InterPro" id="IPR027417">
    <property type="entry name" value="P-loop_NTPase"/>
</dbReference>